<organism evidence="2 3">
    <name type="scientific">Phytophthora fragariaefolia</name>
    <dbReference type="NCBI Taxonomy" id="1490495"/>
    <lineage>
        <taxon>Eukaryota</taxon>
        <taxon>Sar</taxon>
        <taxon>Stramenopiles</taxon>
        <taxon>Oomycota</taxon>
        <taxon>Peronosporomycetes</taxon>
        <taxon>Peronosporales</taxon>
        <taxon>Peronosporaceae</taxon>
        <taxon>Phytophthora</taxon>
    </lineage>
</organism>
<name>A0A9W6WXP3_9STRA</name>
<feature type="compositionally biased region" description="Basic residues" evidence="1">
    <location>
        <begin position="57"/>
        <end position="84"/>
    </location>
</feature>
<keyword evidence="3" id="KW-1185">Reference proteome</keyword>
<dbReference type="OrthoDB" id="128298at2759"/>
<gene>
    <name evidence="2" type="ORF">Pfra01_000285900</name>
</gene>
<protein>
    <submittedName>
        <fullName evidence="2">Unnamed protein product</fullName>
    </submittedName>
</protein>
<evidence type="ECO:0000256" key="1">
    <source>
        <dbReference type="SAM" id="MobiDB-lite"/>
    </source>
</evidence>
<feature type="region of interest" description="Disordered" evidence="1">
    <location>
        <begin position="1"/>
        <end position="111"/>
    </location>
</feature>
<dbReference type="AlphaFoldDB" id="A0A9W6WXP3"/>
<evidence type="ECO:0000313" key="2">
    <source>
        <dbReference type="EMBL" id="GMF21455.1"/>
    </source>
</evidence>
<comment type="caution">
    <text evidence="2">The sequence shown here is derived from an EMBL/GenBank/DDBJ whole genome shotgun (WGS) entry which is preliminary data.</text>
</comment>
<feature type="compositionally biased region" description="Basic and acidic residues" evidence="1">
    <location>
        <begin position="1"/>
        <end position="19"/>
    </location>
</feature>
<accession>A0A9W6WXP3</accession>
<dbReference type="Proteomes" id="UP001165121">
    <property type="component" value="Unassembled WGS sequence"/>
</dbReference>
<dbReference type="EMBL" id="BSXT01000227">
    <property type="protein sequence ID" value="GMF21455.1"/>
    <property type="molecule type" value="Genomic_DNA"/>
</dbReference>
<sequence>MTGRRTHSEETQWFRRDNSSSDSSASSDSEIESSSDSDISSDGLDLGLGGKSETQQKFRRLRRIFLNRPPKLKTKASNKRRQHSSRGSAKLRVEQNSSTASVAERQHSADYSISSAACNAPTGRTQEKLSRQLPSARPLQAAIDQHMNSLWEQMKRHSVQRDSSTSHYTCTVRAYYSF</sequence>
<proteinExistence type="predicted"/>
<evidence type="ECO:0000313" key="3">
    <source>
        <dbReference type="Proteomes" id="UP001165121"/>
    </source>
</evidence>
<reference evidence="2" key="1">
    <citation type="submission" date="2023-04" db="EMBL/GenBank/DDBJ databases">
        <title>Phytophthora fragariaefolia NBRC 109709.</title>
        <authorList>
            <person name="Ichikawa N."/>
            <person name="Sato H."/>
            <person name="Tonouchi N."/>
        </authorList>
    </citation>
    <scope>NUCLEOTIDE SEQUENCE</scope>
    <source>
        <strain evidence="2">NBRC 109709</strain>
    </source>
</reference>